<organism evidence="1 2">
    <name type="scientific">Puccinia graminis f. sp. tritici</name>
    <dbReference type="NCBI Taxonomy" id="56615"/>
    <lineage>
        <taxon>Eukaryota</taxon>
        <taxon>Fungi</taxon>
        <taxon>Dikarya</taxon>
        <taxon>Basidiomycota</taxon>
        <taxon>Pucciniomycotina</taxon>
        <taxon>Pucciniomycetes</taxon>
        <taxon>Pucciniales</taxon>
        <taxon>Pucciniaceae</taxon>
        <taxon>Puccinia</taxon>
    </lineage>
</organism>
<dbReference type="Proteomes" id="UP000324748">
    <property type="component" value="Unassembled WGS sequence"/>
</dbReference>
<sequence>MVCWVSQLRAAHPAQQKLRLQAEDVAGFFFGLKPKNLIDTGVYLLAKESYSLVITLYRFTEGPLRNPRWKKACEEVSSWTSLPASTSLVILYMLAEEDSSSAGSYTV</sequence>
<name>A0A5B0MF11_PUCGR</name>
<protein>
    <submittedName>
        <fullName evidence="1">Uncharacterized protein</fullName>
    </submittedName>
</protein>
<comment type="caution">
    <text evidence="1">The sequence shown here is derived from an EMBL/GenBank/DDBJ whole genome shotgun (WGS) entry which is preliminary data.</text>
</comment>
<proteinExistence type="predicted"/>
<keyword evidence="2" id="KW-1185">Reference proteome</keyword>
<evidence type="ECO:0000313" key="1">
    <source>
        <dbReference type="EMBL" id="KAA1074763.1"/>
    </source>
</evidence>
<gene>
    <name evidence="1" type="ORF">PGT21_019429</name>
</gene>
<dbReference type="EMBL" id="VSWC01000157">
    <property type="protein sequence ID" value="KAA1074763.1"/>
    <property type="molecule type" value="Genomic_DNA"/>
</dbReference>
<accession>A0A5B0MF11</accession>
<dbReference type="AlphaFoldDB" id="A0A5B0MF11"/>
<evidence type="ECO:0000313" key="2">
    <source>
        <dbReference type="Proteomes" id="UP000324748"/>
    </source>
</evidence>
<reference evidence="1 2" key="1">
    <citation type="submission" date="2019-05" db="EMBL/GenBank/DDBJ databases">
        <title>Emergence of the Ug99 lineage of the wheat stem rust pathogen through somatic hybridization.</title>
        <authorList>
            <person name="Li F."/>
            <person name="Upadhyaya N.M."/>
            <person name="Sperschneider J."/>
            <person name="Matny O."/>
            <person name="Nguyen-Phuc H."/>
            <person name="Mago R."/>
            <person name="Raley C."/>
            <person name="Miller M.E."/>
            <person name="Silverstein K.A.T."/>
            <person name="Henningsen E."/>
            <person name="Hirsch C.D."/>
            <person name="Visser B."/>
            <person name="Pretorius Z.A."/>
            <person name="Steffenson B.J."/>
            <person name="Schwessinger B."/>
            <person name="Dodds P.N."/>
            <person name="Figueroa M."/>
        </authorList>
    </citation>
    <scope>NUCLEOTIDE SEQUENCE [LARGE SCALE GENOMIC DNA]</scope>
    <source>
        <strain evidence="1">21-0</strain>
    </source>
</reference>